<feature type="chain" id="PRO_5046309890" description="DUF1579 domain-containing protein" evidence="1">
    <location>
        <begin position="22"/>
        <end position="162"/>
    </location>
</feature>
<proteinExistence type="predicted"/>
<gene>
    <name evidence="2" type="ORF">LZ538_07285</name>
</gene>
<protein>
    <recommendedName>
        <fullName evidence="4">DUF1579 domain-containing protein</fullName>
    </recommendedName>
</protein>
<dbReference type="Proteomes" id="UP001165342">
    <property type="component" value="Unassembled WGS sequence"/>
</dbReference>
<dbReference type="RefSeq" id="WP_249831327.1">
    <property type="nucleotide sequence ID" value="NZ_JAMGBE010000002.1"/>
</dbReference>
<evidence type="ECO:0008006" key="4">
    <source>
        <dbReference type="Google" id="ProtNLM"/>
    </source>
</evidence>
<feature type="signal peptide" evidence="1">
    <location>
        <begin position="1"/>
        <end position="21"/>
    </location>
</feature>
<keyword evidence="3" id="KW-1185">Reference proteome</keyword>
<evidence type="ECO:0000313" key="2">
    <source>
        <dbReference type="EMBL" id="MCL6729859.1"/>
    </source>
</evidence>
<reference evidence="2" key="1">
    <citation type="submission" date="2022-05" db="EMBL/GenBank/DDBJ databases">
        <authorList>
            <person name="Jo J.-H."/>
            <person name="Im W.-T."/>
        </authorList>
    </citation>
    <scope>NUCLEOTIDE SEQUENCE</scope>
    <source>
        <strain evidence="2">SE220</strain>
    </source>
</reference>
<name>A0ABT0S2K3_9SPHN</name>
<accession>A0ABT0S2K3</accession>
<sequence length="162" mass="17928">MRYIIIGAAALALFLDGPVTAARPELEQGLGFLVGEWTIAGMEDRYRDSCAWFEDHAFVVCNTMDGRHGKPQHHVAVLGWSEAAKTYTYLSYAQDGSSRSESCFANGLKGVTCLGEYQRPDGFNQVRTHIWPLPTGLGLRQEKSVNGGAWSDVGQVRYIRTK</sequence>
<comment type="caution">
    <text evidence="2">The sequence shown here is derived from an EMBL/GenBank/DDBJ whole genome shotgun (WGS) entry which is preliminary data.</text>
</comment>
<evidence type="ECO:0000256" key="1">
    <source>
        <dbReference type="SAM" id="SignalP"/>
    </source>
</evidence>
<keyword evidence="1" id="KW-0732">Signal</keyword>
<dbReference type="EMBL" id="JAMGBE010000002">
    <property type="protein sequence ID" value="MCL6729859.1"/>
    <property type="molecule type" value="Genomic_DNA"/>
</dbReference>
<evidence type="ECO:0000313" key="3">
    <source>
        <dbReference type="Proteomes" id="UP001165342"/>
    </source>
</evidence>
<organism evidence="2 3">
    <name type="scientific">Sphingomonas hankyongi</name>
    <dbReference type="NCBI Taxonomy" id="2908209"/>
    <lineage>
        <taxon>Bacteria</taxon>
        <taxon>Pseudomonadati</taxon>
        <taxon>Pseudomonadota</taxon>
        <taxon>Alphaproteobacteria</taxon>
        <taxon>Sphingomonadales</taxon>
        <taxon>Sphingomonadaceae</taxon>
        <taxon>Sphingomonas</taxon>
    </lineage>
</organism>